<feature type="compositionally biased region" description="Basic and acidic residues" evidence="1">
    <location>
        <begin position="261"/>
        <end position="286"/>
    </location>
</feature>
<name>A0A7C8KCS5_ORBOL</name>
<proteinExistence type="predicted"/>
<reference evidence="2 3" key="1">
    <citation type="submission" date="2019-06" db="EMBL/GenBank/DDBJ databases">
        <authorList>
            <person name="Palmer J.M."/>
        </authorList>
    </citation>
    <scope>NUCLEOTIDE SEQUENCE [LARGE SCALE GENOMIC DNA]</scope>
    <source>
        <strain evidence="2 3">TWF788</strain>
    </source>
</reference>
<dbReference type="AlphaFoldDB" id="A0A7C8KCS5"/>
<evidence type="ECO:0000313" key="2">
    <source>
        <dbReference type="EMBL" id="KAF3169125.1"/>
    </source>
</evidence>
<gene>
    <name evidence="2" type="ORF">TWF788_010740</name>
</gene>
<dbReference type="Proteomes" id="UP000479691">
    <property type="component" value="Unassembled WGS sequence"/>
</dbReference>
<comment type="caution">
    <text evidence="2">The sequence shown here is derived from an EMBL/GenBank/DDBJ whole genome shotgun (WGS) entry which is preliminary data.</text>
</comment>
<feature type="compositionally biased region" description="Low complexity" evidence="1">
    <location>
        <begin position="348"/>
        <end position="360"/>
    </location>
</feature>
<feature type="compositionally biased region" description="Basic and acidic residues" evidence="1">
    <location>
        <begin position="331"/>
        <end position="341"/>
    </location>
</feature>
<evidence type="ECO:0000313" key="3">
    <source>
        <dbReference type="Proteomes" id="UP000479691"/>
    </source>
</evidence>
<feature type="compositionally biased region" description="Polar residues" evidence="1">
    <location>
        <begin position="298"/>
        <end position="310"/>
    </location>
</feature>
<sequence>MPPDRYPVYNVNCGAFSLKKGNLCFRLEDEKPLLQLRFDQDGIRECFFFHEARVRQCDPEGGVGITPKTVTFAKLSSTPAGSKYEETSLEESHHPIASTLTEPQLEGVEWTLTLRSPLPIYRIKHVGDQCTNWTTTTLREYNYDLSDLPPDPEVIDYDTENFDPENHPQTRLFKILEVEGADCGVSSRIVRWVVMFEHQGSFNVPEVPTPRRLWTIPKRYLENRNFEQKEKERLEEMEKKQQQQQQSERSQEYKSPWGLDTENKEKKQQQQENKEVEETKKMKETQDEGFPAEDPSWWEQQQKPCQNPQGSWGDEPEELEKPTAPTVIRKTKAEEMADLWRRFRQNTKPQVPQALQAPQAKKQEKPEEIEQMEMKKRRKKKRGKSQGTQESEESEESDEGEEAGKEPKQAEKKEEKKEEKQEESIEERLAKVPLGERWWEPTPAEIEAKKKEEEERKPGWWGEELWLKRQKEKEGENRKRVEAGGEDRWWDYEERPNPTGWW</sequence>
<accession>A0A7C8KCS5</accession>
<feature type="compositionally biased region" description="Basic and acidic residues" evidence="1">
    <location>
        <begin position="231"/>
        <end position="241"/>
    </location>
</feature>
<dbReference type="EMBL" id="JAABOE010000082">
    <property type="protein sequence ID" value="KAF3169125.1"/>
    <property type="molecule type" value="Genomic_DNA"/>
</dbReference>
<evidence type="ECO:0000256" key="1">
    <source>
        <dbReference type="SAM" id="MobiDB-lite"/>
    </source>
</evidence>
<feature type="compositionally biased region" description="Basic and acidic residues" evidence="1">
    <location>
        <begin position="402"/>
        <end position="430"/>
    </location>
</feature>
<organism evidence="2 3">
    <name type="scientific">Orbilia oligospora</name>
    <name type="common">Nematode-trapping fungus</name>
    <name type="synonym">Arthrobotrys oligospora</name>
    <dbReference type="NCBI Taxonomy" id="2813651"/>
    <lineage>
        <taxon>Eukaryota</taxon>
        <taxon>Fungi</taxon>
        <taxon>Dikarya</taxon>
        <taxon>Ascomycota</taxon>
        <taxon>Pezizomycotina</taxon>
        <taxon>Orbiliomycetes</taxon>
        <taxon>Orbiliales</taxon>
        <taxon>Orbiliaceae</taxon>
        <taxon>Orbilia</taxon>
    </lineage>
</organism>
<feature type="region of interest" description="Disordered" evidence="1">
    <location>
        <begin position="231"/>
        <end position="440"/>
    </location>
</feature>
<feature type="compositionally biased region" description="Basic and acidic residues" evidence="1">
    <location>
        <begin position="361"/>
        <end position="374"/>
    </location>
</feature>
<feature type="compositionally biased region" description="Acidic residues" evidence="1">
    <location>
        <begin position="390"/>
        <end position="401"/>
    </location>
</feature>
<protein>
    <submittedName>
        <fullName evidence="2">Uncharacterized protein</fullName>
    </submittedName>
</protein>
<feature type="compositionally biased region" description="Basic residues" evidence="1">
    <location>
        <begin position="375"/>
        <end position="384"/>
    </location>
</feature>